<accession>A0A2I2FT38</accession>
<dbReference type="RefSeq" id="XP_024699107.1">
    <property type="nucleotide sequence ID" value="XM_024852563.1"/>
</dbReference>
<gene>
    <name evidence="2" type="ORF">P170DRAFT_468565</name>
</gene>
<keyword evidence="1" id="KW-0378">Hydrolase</keyword>
<dbReference type="PIRSF" id="PIRSF029171">
    <property type="entry name" value="Esterase_LipA"/>
    <property type="match status" value="1"/>
</dbReference>
<name>A0A2I2FT38_9EURO</name>
<reference evidence="2 3" key="1">
    <citation type="submission" date="2016-12" db="EMBL/GenBank/DDBJ databases">
        <title>The genomes of Aspergillus section Nigri reveals drivers in fungal speciation.</title>
        <authorList>
            <consortium name="DOE Joint Genome Institute"/>
            <person name="Vesth T.C."/>
            <person name="Nybo J."/>
            <person name="Theobald S."/>
            <person name="Brandl J."/>
            <person name="Frisvad J.C."/>
            <person name="Nielsen K.F."/>
            <person name="Lyhne E.K."/>
            <person name="Kogle M.E."/>
            <person name="Kuo A."/>
            <person name="Riley R."/>
            <person name="Clum A."/>
            <person name="Nolan M."/>
            <person name="Lipzen A."/>
            <person name="Salamov A."/>
            <person name="Henrissat B."/>
            <person name="Wiebenga A."/>
            <person name="De Vries R.P."/>
            <person name="Grigoriev I.V."/>
            <person name="Mortensen U.H."/>
            <person name="Andersen M.R."/>
            <person name="Baker S.E."/>
        </authorList>
    </citation>
    <scope>NUCLEOTIDE SEQUENCE [LARGE SCALE GENOMIC DNA]</scope>
    <source>
        <strain evidence="2 3">IBT 23096</strain>
    </source>
</reference>
<dbReference type="OrthoDB" id="2373480at2759"/>
<evidence type="ECO:0000313" key="3">
    <source>
        <dbReference type="Proteomes" id="UP000234275"/>
    </source>
</evidence>
<dbReference type="PANTHER" id="PTHR34853">
    <property type="match status" value="1"/>
</dbReference>
<dbReference type="Proteomes" id="UP000234275">
    <property type="component" value="Unassembled WGS sequence"/>
</dbReference>
<keyword evidence="3" id="KW-1185">Reference proteome</keyword>
<protein>
    <submittedName>
        <fullName evidence="2">LIP-domain-containing protein</fullName>
    </submittedName>
</protein>
<dbReference type="GeneID" id="36560261"/>
<dbReference type="GO" id="GO:0004806">
    <property type="term" value="F:triacylglycerol lipase activity"/>
    <property type="evidence" value="ECO:0007669"/>
    <property type="project" value="InterPro"/>
</dbReference>
<evidence type="ECO:0000256" key="1">
    <source>
        <dbReference type="ARBA" id="ARBA00022801"/>
    </source>
</evidence>
<dbReference type="InterPro" id="IPR029058">
    <property type="entry name" value="AB_hydrolase_fold"/>
</dbReference>
<dbReference type="SUPFAM" id="SSF53474">
    <property type="entry name" value="alpha/beta-Hydrolases"/>
    <property type="match status" value="1"/>
</dbReference>
<dbReference type="GO" id="GO:0016042">
    <property type="term" value="P:lipid catabolic process"/>
    <property type="evidence" value="ECO:0007669"/>
    <property type="project" value="InterPro"/>
</dbReference>
<comment type="caution">
    <text evidence="2">The sequence shown here is derived from an EMBL/GenBank/DDBJ whole genome shotgun (WGS) entry which is preliminary data.</text>
</comment>
<dbReference type="PANTHER" id="PTHR34853:SF5">
    <property type="entry name" value="LIP-DOMAIN-CONTAINING PROTEIN-RELATED"/>
    <property type="match status" value="1"/>
</dbReference>
<dbReference type="EMBL" id="MSFO01000010">
    <property type="protein sequence ID" value="PLB43805.1"/>
    <property type="molecule type" value="Genomic_DNA"/>
</dbReference>
<dbReference type="InterPro" id="IPR005152">
    <property type="entry name" value="Lipase_secreted"/>
</dbReference>
<organism evidence="2 3">
    <name type="scientific">Aspergillus steynii IBT 23096</name>
    <dbReference type="NCBI Taxonomy" id="1392250"/>
    <lineage>
        <taxon>Eukaryota</taxon>
        <taxon>Fungi</taxon>
        <taxon>Dikarya</taxon>
        <taxon>Ascomycota</taxon>
        <taxon>Pezizomycotina</taxon>
        <taxon>Eurotiomycetes</taxon>
        <taxon>Eurotiomycetidae</taxon>
        <taxon>Eurotiales</taxon>
        <taxon>Aspergillaceae</taxon>
        <taxon>Aspergillus</taxon>
        <taxon>Aspergillus subgen. Circumdati</taxon>
    </lineage>
</organism>
<dbReference type="Gene3D" id="1.10.260.130">
    <property type="match status" value="1"/>
</dbReference>
<sequence length="472" mass="50807">MLQNHETRHLYKEPWSKGRCIVFLPSNPVYPLTMKLIWCSLLGLYLGRSHASPTPPSEDSFYRLPADYETKPPGHILDHRPLPHPLKDPLPSFFETGHQIIYRTTDSFDQPTASLATLLIPPNANLSRILAYFPVQNSASIDCSPSYVIADGVNEEKTSDRVIELVHTIVLAGALNQGWPVIMPDYEGFGAAFMANRRGAFAGLDSIRAALASSPFTHISADAVAVMMGYSGASPSTVLAAEFQRSYAPELKIEGVATGGILMNLTTVLELAIPAPNNLPPALWGLANEYPPINRVVQAHLAAAGGGAEKTAEFEAARDQCAGALKENFGTANMSTYFDSLDFLNTSAVTRILDENSPGQGVPGAPVLVYESTHDDKSPIGDADALVRNYCAAGVLVDYRKYKVESHTALSVDGMFAALVWAKERFDGVSMGEECRTSDHFSALGADAAAFVPDALTGWVDRHLGTNLGAAL</sequence>
<dbReference type="Pfam" id="PF03583">
    <property type="entry name" value="LIP"/>
    <property type="match status" value="1"/>
</dbReference>
<dbReference type="Gene3D" id="3.40.50.1820">
    <property type="entry name" value="alpha/beta hydrolase"/>
    <property type="match status" value="1"/>
</dbReference>
<proteinExistence type="predicted"/>
<evidence type="ECO:0000313" key="2">
    <source>
        <dbReference type="EMBL" id="PLB43805.1"/>
    </source>
</evidence>
<dbReference type="AlphaFoldDB" id="A0A2I2FT38"/>
<dbReference type="VEuPathDB" id="FungiDB:P170DRAFT_468565"/>